<gene>
    <name evidence="2" type="ORF">JTE90_000814</name>
</gene>
<reference evidence="2 3" key="1">
    <citation type="journal article" date="2022" name="Nat. Ecol. Evol.">
        <title>A masculinizing supergene underlies an exaggerated male reproductive morph in a spider.</title>
        <authorList>
            <person name="Hendrickx F."/>
            <person name="De Corte Z."/>
            <person name="Sonet G."/>
            <person name="Van Belleghem S.M."/>
            <person name="Kostlbacher S."/>
            <person name="Vangestel C."/>
        </authorList>
    </citation>
    <scope>NUCLEOTIDE SEQUENCE [LARGE SCALE GENOMIC DNA]</scope>
    <source>
        <strain evidence="2">W744_W776</strain>
    </source>
</reference>
<dbReference type="AlphaFoldDB" id="A0AAV6TPI2"/>
<dbReference type="Gene3D" id="3.10.10.10">
    <property type="entry name" value="HIV Type 1 Reverse Transcriptase, subunit A, domain 1"/>
    <property type="match status" value="1"/>
</dbReference>
<protein>
    <submittedName>
        <fullName evidence="2">Uncharacterized protein</fullName>
    </submittedName>
</protein>
<feature type="region of interest" description="Disordered" evidence="1">
    <location>
        <begin position="1"/>
        <end position="32"/>
    </location>
</feature>
<evidence type="ECO:0000313" key="3">
    <source>
        <dbReference type="Proteomes" id="UP000827092"/>
    </source>
</evidence>
<dbReference type="EMBL" id="JAFNEN010001439">
    <property type="protein sequence ID" value="KAG8173907.1"/>
    <property type="molecule type" value="Genomic_DNA"/>
</dbReference>
<comment type="caution">
    <text evidence="2">The sequence shown here is derived from an EMBL/GenBank/DDBJ whole genome shotgun (WGS) entry which is preliminary data.</text>
</comment>
<dbReference type="Proteomes" id="UP000827092">
    <property type="component" value="Unassembled WGS sequence"/>
</dbReference>
<keyword evidence="3" id="KW-1185">Reference proteome</keyword>
<organism evidence="2 3">
    <name type="scientific">Oedothorax gibbosus</name>
    <dbReference type="NCBI Taxonomy" id="931172"/>
    <lineage>
        <taxon>Eukaryota</taxon>
        <taxon>Metazoa</taxon>
        <taxon>Ecdysozoa</taxon>
        <taxon>Arthropoda</taxon>
        <taxon>Chelicerata</taxon>
        <taxon>Arachnida</taxon>
        <taxon>Araneae</taxon>
        <taxon>Araneomorphae</taxon>
        <taxon>Entelegynae</taxon>
        <taxon>Araneoidea</taxon>
        <taxon>Linyphiidae</taxon>
        <taxon>Erigoninae</taxon>
        <taxon>Oedothorax</taxon>
    </lineage>
</organism>
<sequence length="110" mass="12447">MVPKKDGGRRPCGDYRRLKHVPSRTGSIPQIQSSTTVEGKTIFSKKIAFSVPTPQIPVRKRIKKTAFITPFGLFSPVPVHEFWGWQRSSKRSKGFNTPFYKTLTSVPLTL</sequence>
<feature type="compositionally biased region" description="Basic and acidic residues" evidence="1">
    <location>
        <begin position="1"/>
        <end position="16"/>
    </location>
</feature>
<name>A0AAV6TPI2_9ARAC</name>
<evidence type="ECO:0000313" key="2">
    <source>
        <dbReference type="EMBL" id="KAG8173907.1"/>
    </source>
</evidence>
<accession>A0AAV6TPI2</accession>
<proteinExistence type="predicted"/>
<evidence type="ECO:0000256" key="1">
    <source>
        <dbReference type="SAM" id="MobiDB-lite"/>
    </source>
</evidence>